<dbReference type="InterPro" id="IPR000551">
    <property type="entry name" value="MerR-type_HTH_dom"/>
</dbReference>
<dbReference type="AlphaFoldDB" id="A0A075RAH5"/>
<evidence type="ECO:0000313" key="5">
    <source>
        <dbReference type="EMBL" id="AIG28849.1"/>
    </source>
</evidence>
<keyword evidence="1" id="KW-0805">Transcription regulation</keyword>
<dbReference type="InterPro" id="IPR009061">
    <property type="entry name" value="DNA-bd_dom_put_sf"/>
</dbReference>
<dbReference type="STRING" id="1042163.BRLA_c045850"/>
<gene>
    <name evidence="5" type="primary">yrrT</name>
    <name evidence="5" type="ORF">BRLA_c045850</name>
</gene>
<dbReference type="RefSeq" id="WP_003334078.1">
    <property type="nucleotide sequence ID" value="NZ_CP007806.1"/>
</dbReference>
<dbReference type="PANTHER" id="PTHR30204">
    <property type="entry name" value="REDOX-CYCLING DRUG-SENSING TRANSCRIPTIONAL ACTIVATOR SOXR"/>
    <property type="match status" value="1"/>
</dbReference>
<dbReference type="Gene3D" id="1.10.1660.10">
    <property type="match status" value="1"/>
</dbReference>
<dbReference type="HOGENOM" id="CLU_793895_0_0_9"/>
<dbReference type="InterPro" id="IPR047057">
    <property type="entry name" value="MerR_fam"/>
</dbReference>
<dbReference type="CDD" id="cd00592">
    <property type="entry name" value="HTH_MerR-like"/>
    <property type="match status" value="1"/>
</dbReference>
<evidence type="ECO:0000256" key="3">
    <source>
        <dbReference type="ARBA" id="ARBA00023163"/>
    </source>
</evidence>
<dbReference type="GO" id="GO:0003700">
    <property type="term" value="F:DNA-binding transcription factor activity"/>
    <property type="evidence" value="ECO:0007669"/>
    <property type="project" value="InterPro"/>
</dbReference>
<dbReference type="Pfam" id="PF13649">
    <property type="entry name" value="Methyltransf_25"/>
    <property type="match status" value="1"/>
</dbReference>
<dbReference type="InterPro" id="IPR029063">
    <property type="entry name" value="SAM-dependent_MTases_sf"/>
</dbReference>
<keyword evidence="5" id="KW-0808">Transferase</keyword>
<dbReference type="PANTHER" id="PTHR30204:SF94">
    <property type="entry name" value="HEAVY METAL-DEPENDENT TRANSCRIPTIONAL REGULATOR HI_0293-RELATED"/>
    <property type="match status" value="1"/>
</dbReference>
<evidence type="ECO:0000259" key="4">
    <source>
        <dbReference type="PROSITE" id="PS50937"/>
    </source>
</evidence>
<dbReference type="EC" id="2.1.1.-" evidence="5"/>
<dbReference type="InterPro" id="IPR041698">
    <property type="entry name" value="Methyltransf_25"/>
</dbReference>
<organism evidence="5 6">
    <name type="scientific">Brevibacillus laterosporus LMG 15441</name>
    <dbReference type="NCBI Taxonomy" id="1042163"/>
    <lineage>
        <taxon>Bacteria</taxon>
        <taxon>Bacillati</taxon>
        <taxon>Bacillota</taxon>
        <taxon>Bacilli</taxon>
        <taxon>Bacillales</taxon>
        <taxon>Paenibacillaceae</taxon>
        <taxon>Brevibacillus</taxon>
    </lineage>
</organism>
<proteinExistence type="predicted"/>
<dbReference type="EMBL" id="CP007806">
    <property type="protein sequence ID" value="AIG28849.1"/>
    <property type="molecule type" value="Genomic_DNA"/>
</dbReference>
<dbReference type="GO" id="GO:0008168">
    <property type="term" value="F:methyltransferase activity"/>
    <property type="evidence" value="ECO:0007669"/>
    <property type="project" value="UniProtKB-KW"/>
</dbReference>
<reference evidence="5 6" key="1">
    <citation type="journal article" date="2011" name="J. Bacteriol.">
        <title>Genome sequence of Brevibacillus laterosporus LMG 15441, a pathogen of invertebrates.</title>
        <authorList>
            <person name="Djukic M."/>
            <person name="Poehlein A."/>
            <person name="Thurmer A."/>
            <person name="Daniel R."/>
        </authorList>
    </citation>
    <scope>NUCLEOTIDE SEQUENCE [LARGE SCALE GENOMIC DNA]</scope>
    <source>
        <strain evidence="5 6">LMG 15441</strain>
    </source>
</reference>
<evidence type="ECO:0000256" key="1">
    <source>
        <dbReference type="ARBA" id="ARBA00023015"/>
    </source>
</evidence>
<protein>
    <submittedName>
        <fullName evidence="5">Putative methyltransferase YrrT</fullName>
        <ecNumber evidence="5">2.1.1.-</ecNumber>
    </submittedName>
</protein>
<keyword evidence="5" id="KW-0489">Methyltransferase</keyword>
<name>A0A075RAH5_BRELA</name>
<dbReference type="CDD" id="cd02440">
    <property type="entry name" value="AdoMet_MTases"/>
    <property type="match status" value="1"/>
</dbReference>
<accession>A0A075RAH5</accession>
<dbReference type="eggNOG" id="COG0789">
    <property type="taxonomic scope" value="Bacteria"/>
</dbReference>
<keyword evidence="6" id="KW-1185">Reference proteome</keyword>
<feature type="domain" description="HTH merR-type" evidence="4">
    <location>
        <begin position="1"/>
        <end position="69"/>
    </location>
</feature>
<keyword evidence="3" id="KW-0804">Transcription</keyword>
<dbReference type="SUPFAM" id="SSF53335">
    <property type="entry name" value="S-adenosyl-L-methionine-dependent methyltransferases"/>
    <property type="match status" value="1"/>
</dbReference>
<dbReference type="GO" id="GO:0032259">
    <property type="term" value="P:methylation"/>
    <property type="evidence" value="ECO:0007669"/>
    <property type="project" value="UniProtKB-KW"/>
</dbReference>
<evidence type="ECO:0000313" key="6">
    <source>
        <dbReference type="Proteomes" id="UP000005850"/>
    </source>
</evidence>
<dbReference type="SMART" id="SM00422">
    <property type="entry name" value="HTH_MERR"/>
    <property type="match status" value="1"/>
</dbReference>
<dbReference type="SUPFAM" id="SSF46955">
    <property type="entry name" value="Putative DNA-binding domain"/>
    <property type="match status" value="1"/>
</dbReference>
<dbReference type="PROSITE" id="PS50937">
    <property type="entry name" value="HTH_MERR_2"/>
    <property type="match status" value="1"/>
</dbReference>
<keyword evidence="2" id="KW-0238">DNA-binding</keyword>
<dbReference type="Gene3D" id="3.40.50.150">
    <property type="entry name" value="Vaccinia Virus protein VP39"/>
    <property type="match status" value="1"/>
</dbReference>
<dbReference type="eggNOG" id="COG2226">
    <property type="taxonomic scope" value="Bacteria"/>
</dbReference>
<dbReference type="GO" id="GO:0003677">
    <property type="term" value="F:DNA binding"/>
    <property type="evidence" value="ECO:0007669"/>
    <property type="project" value="UniProtKB-KW"/>
</dbReference>
<dbReference type="Proteomes" id="UP000005850">
    <property type="component" value="Chromosome"/>
</dbReference>
<dbReference type="KEGG" id="blr:BRLA_c045850"/>
<sequence length="351" mass="41768">MQIKEISDKLTISPRAIRFYEEKGLVTPAKNQENNYRDFTEKDVWRLQTIIALREVGMSIPDIKVALKQIDEGNHDELQYYLELQRYVMFAQWLELKENIRTTDQMIERLVQNKELSLEQIFTLAEGSKRLRDLRKNWHDKWNFDHQARTHDVHVLCNEQSFHIYQNYEEALDITLQWVDPIPKERGLDMGTGTGNLAARFIEKGIQMAGVDQSKEMLKQCKRKYPQMETKLGNFLAIPYLDNQFDFIVTSFAFHHITDAQKLMALDEMRRVLHPRGRICITDLMFENERHKKQYLDGLLKQGKRDIHTAIQDKYYANSEQLLDWFTRNGYIVKHQKLHELLYVMYAVPIR</sequence>
<evidence type="ECO:0000256" key="2">
    <source>
        <dbReference type="ARBA" id="ARBA00023125"/>
    </source>
</evidence>
<dbReference type="Pfam" id="PF13411">
    <property type="entry name" value="MerR_1"/>
    <property type="match status" value="1"/>
</dbReference>